<dbReference type="GO" id="GO:0009061">
    <property type="term" value="P:anaerobic respiration"/>
    <property type="evidence" value="ECO:0007669"/>
    <property type="project" value="TreeGrafter"/>
</dbReference>
<dbReference type="PIRSF" id="PIRSF000171">
    <property type="entry name" value="SDHA_APRA_LASPO"/>
    <property type="match status" value="1"/>
</dbReference>
<dbReference type="InterPro" id="IPR030664">
    <property type="entry name" value="SdhA/FrdA/AprA"/>
</dbReference>
<dbReference type="Pfam" id="PF00890">
    <property type="entry name" value="FAD_binding_2"/>
    <property type="match status" value="1"/>
</dbReference>
<dbReference type="GO" id="GO:0009055">
    <property type="term" value="F:electron transfer activity"/>
    <property type="evidence" value="ECO:0007669"/>
    <property type="project" value="TreeGrafter"/>
</dbReference>
<dbReference type="Gene3D" id="3.90.700.10">
    <property type="entry name" value="Succinate dehydrogenase/fumarate reductase flavoprotein, catalytic domain"/>
    <property type="match status" value="2"/>
</dbReference>
<dbReference type="PANTHER" id="PTHR11632:SF51">
    <property type="entry name" value="SUCCINATE DEHYDROGENASE [UBIQUINONE] FLAVOPROTEIN SUBUNIT, MITOCHONDRIAL"/>
    <property type="match status" value="1"/>
</dbReference>
<dbReference type="InterPro" id="IPR027477">
    <property type="entry name" value="Succ_DH/fumarate_Rdtase_cat_sf"/>
</dbReference>
<dbReference type="Gene3D" id="3.50.50.60">
    <property type="entry name" value="FAD/NAD(P)-binding domain"/>
    <property type="match status" value="2"/>
</dbReference>
<evidence type="ECO:0000259" key="4">
    <source>
        <dbReference type="Pfam" id="PF02910"/>
    </source>
</evidence>
<sequence>MRQYSCDVLIVGSGGAALRAALAIMDKDPKAKVILATKGKLGKSGVTANARSDRMAFHVSLPSTEPVGEDNWRYHADDIYRTGGYVSDEDLAQILAKNSCEAFEYLDSLGVPWVRKEDGRPDQFLTDGSRYPRACYTGPYTANHIEEALVKRIRTLPVKVLEDFMVFDLALSSSKDRVTGAFGLKDKELALIKARATILATGGAGEAFKVNVYPEGMTGDGYAMAYRAGAELVNMEFIQIGLSSVKTKLACSGSMMRAIPRFVNDMGEEFLPKYFPANMSLDKIYLTIFQKGASWPVSFEHKSHLIDIAVYRQLRKGRKVYLDYTCNPRRLRWEKMEKVLNWYRKIKGVDLLKSKELKECPFLRLKAINPEVISYLKERGVDLERKDMVEIEPAAQHFQGGIRIRERAQTSLKGLYAAGECAGGQHGANRPGGNALLDCQVFGKIAGLNALKEARTNSTSFDFDLDCSRRIKEKLSNLEDKTRGEKASLVRSRVQDLLFLYASIIRTEDGLNKGLEELKEIERTGLHADERGLGFTLETLNLLKVAQMIMGAARMRRESRGPHLYFRRFEDPEPLPRDDNLWQKYIIIRKGKENMEFILKKPVSFH</sequence>
<evidence type="ECO:0000256" key="2">
    <source>
        <dbReference type="ARBA" id="ARBA00023002"/>
    </source>
</evidence>
<dbReference type="Proteomes" id="UP000279422">
    <property type="component" value="Unassembled WGS sequence"/>
</dbReference>
<feature type="domain" description="FAD-dependent oxidoreductase 2 FAD-binding" evidence="3">
    <location>
        <begin position="7"/>
        <end position="436"/>
    </location>
</feature>
<dbReference type="EMBL" id="QMPZ01000105">
    <property type="protein sequence ID" value="RLE08306.1"/>
    <property type="molecule type" value="Genomic_DNA"/>
</dbReference>
<keyword evidence="2" id="KW-0560">Oxidoreductase</keyword>
<dbReference type="GO" id="GO:0000104">
    <property type="term" value="F:succinate dehydrogenase activity"/>
    <property type="evidence" value="ECO:0007669"/>
    <property type="project" value="TreeGrafter"/>
</dbReference>
<reference evidence="5 6" key="1">
    <citation type="submission" date="2018-06" db="EMBL/GenBank/DDBJ databases">
        <title>Extensive metabolic versatility and redundancy in microbially diverse, dynamic hydrothermal sediments.</title>
        <authorList>
            <person name="Dombrowski N."/>
            <person name="Teske A."/>
            <person name="Baker B.J."/>
        </authorList>
    </citation>
    <scope>NUCLEOTIDE SEQUENCE [LARGE SCALE GENOMIC DNA]</scope>
    <source>
        <strain evidence="5">B47_G16</strain>
    </source>
</reference>
<dbReference type="InterPro" id="IPR015939">
    <property type="entry name" value="Fum_Rdtase/Succ_DH_flav-like_C"/>
</dbReference>
<proteinExistence type="predicted"/>
<dbReference type="AlphaFoldDB" id="A0A497E2K4"/>
<organism evidence="5 6">
    <name type="scientific">Aerophobetes bacterium</name>
    <dbReference type="NCBI Taxonomy" id="2030807"/>
    <lineage>
        <taxon>Bacteria</taxon>
        <taxon>Candidatus Aerophobota</taxon>
    </lineage>
</organism>
<evidence type="ECO:0000259" key="3">
    <source>
        <dbReference type="Pfam" id="PF00890"/>
    </source>
</evidence>
<dbReference type="GO" id="GO:0050660">
    <property type="term" value="F:flavin adenine dinucleotide binding"/>
    <property type="evidence" value="ECO:0007669"/>
    <property type="project" value="TreeGrafter"/>
</dbReference>
<dbReference type="Gene3D" id="1.20.58.100">
    <property type="entry name" value="Fumarate reductase/succinate dehydrogenase flavoprotein-like, C-terminal domain"/>
    <property type="match status" value="1"/>
</dbReference>
<dbReference type="InterPro" id="IPR003953">
    <property type="entry name" value="FAD-dep_OxRdtase_2_FAD-bd"/>
</dbReference>
<dbReference type="GO" id="GO:0005886">
    <property type="term" value="C:plasma membrane"/>
    <property type="evidence" value="ECO:0007669"/>
    <property type="project" value="TreeGrafter"/>
</dbReference>
<comment type="caution">
    <text evidence="5">The sequence shown here is derived from an EMBL/GenBank/DDBJ whole genome shotgun (WGS) entry which is preliminary data.</text>
</comment>
<dbReference type="SUPFAM" id="SSF46977">
    <property type="entry name" value="Succinate dehydrogenase/fumarate reductase flavoprotein C-terminal domain"/>
    <property type="match status" value="1"/>
</dbReference>
<dbReference type="InterPro" id="IPR036188">
    <property type="entry name" value="FAD/NAD-bd_sf"/>
</dbReference>
<evidence type="ECO:0000256" key="1">
    <source>
        <dbReference type="ARBA" id="ARBA00022630"/>
    </source>
</evidence>
<evidence type="ECO:0000313" key="6">
    <source>
        <dbReference type="Proteomes" id="UP000279422"/>
    </source>
</evidence>
<dbReference type="PRINTS" id="PR00368">
    <property type="entry name" value="FADPNR"/>
</dbReference>
<protein>
    <submittedName>
        <fullName evidence="5">Succinate dehydrogenase</fullName>
    </submittedName>
</protein>
<evidence type="ECO:0000313" key="5">
    <source>
        <dbReference type="EMBL" id="RLE08306.1"/>
    </source>
</evidence>
<dbReference type="SUPFAM" id="SSF51905">
    <property type="entry name" value="FAD/NAD(P)-binding domain"/>
    <property type="match status" value="1"/>
</dbReference>
<gene>
    <name evidence="5" type="ORF">DRJ00_06535</name>
</gene>
<accession>A0A497E2K4</accession>
<feature type="domain" description="Fumarate reductase/succinate dehydrogenase flavoprotein-like C-terminal" evidence="4">
    <location>
        <begin position="492"/>
        <end position="604"/>
    </location>
</feature>
<dbReference type="InterPro" id="IPR037099">
    <property type="entry name" value="Fum_R/Succ_DH_flav-like_C_sf"/>
</dbReference>
<dbReference type="PANTHER" id="PTHR11632">
    <property type="entry name" value="SUCCINATE DEHYDROGENASE 2 FLAVOPROTEIN SUBUNIT"/>
    <property type="match status" value="1"/>
</dbReference>
<keyword evidence="1" id="KW-0285">Flavoprotein</keyword>
<name>A0A497E2K4_UNCAE</name>
<dbReference type="Pfam" id="PF02910">
    <property type="entry name" value="Succ_DH_flav_C"/>
    <property type="match status" value="1"/>
</dbReference>